<keyword evidence="2" id="KW-1185">Reference proteome</keyword>
<dbReference type="Proteomes" id="UP000007800">
    <property type="component" value="Unassembled WGS sequence"/>
</dbReference>
<protein>
    <submittedName>
        <fullName evidence="1">Uncharacterized protein</fullName>
    </submittedName>
</protein>
<dbReference type="GeneID" id="9056479"/>
<feature type="non-terminal residue" evidence="1">
    <location>
        <position position="50"/>
    </location>
</feature>
<organism evidence="2">
    <name type="scientific">Perkinsus marinus (strain ATCC 50983 / TXsc)</name>
    <dbReference type="NCBI Taxonomy" id="423536"/>
    <lineage>
        <taxon>Eukaryota</taxon>
        <taxon>Sar</taxon>
        <taxon>Alveolata</taxon>
        <taxon>Perkinsozoa</taxon>
        <taxon>Perkinsea</taxon>
        <taxon>Perkinsida</taxon>
        <taxon>Perkinsidae</taxon>
        <taxon>Perkinsus</taxon>
    </lineage>
</organism>
<dbReference type="RefSeq" id="XP_002779303.1">
    <property type="nucleotide sequence ID" value="XM_002779257.1"/>
</dbReference>
<accession>C5KWM3</accession>
<reference evidence="1 2" key="1">
    <citation type="submission" date="2008-07" db="EMBL/GenBank/DDBJ databases">
        <authorList>
            <person name="El-Sayed N."/>
            <person name="Caler E."/>
            <person name="Inman J."/>
            <person name="Amedeo P."/>
            <person name="Hass B."/>
            <person name="Wortman J."/>
        </authorList>
    </citation>
    <scope>NUCLEOTIDE SEQUENCE [LARGE SCALE GENOMIC DNA]</scope>
    <source>
        <strain evidence="2">ATCC 50983 / TXsc</strain>
    </source>
</reference>
<sequence length="50" mass="5341">TILRDDPEILLDGADPAKVVVKYFDTLSSAEVNASETCAICLENLDATEA</sequence>
<evidence type="ECO:0000313" key="2">
    <source>
        <dbReference type="Proteomes" id="UP000007800"/>
    </source>
</evidence>
<dbReference type="AlphaFoldDB" id="C5KWM3"/>
<evidence type="ECO:0000313" key="1">
    <source>
        <dbReference type="EMBL" id="EER11098.1"/>
    </source>
</evidence>
<dbReference type="InParanoid" id="C5KWM3"/>
<proteinExistence type="predicted"/>
<feature type="non-terminal residue" evidence="1">
    <location>
        <position position="1"/>
    </location>
</feature>
<name>C5KWM3_PERM5</name>
<gene>
    <name evidence="1" type="ORF">Pmar_PMAR020077</name>
</gene>
<dbReference type="EMBL" id="GG677039">
    <property type="protein sequence ID" value="EER11098.1"/>
    <property type="molecule type" value="Genomic_DNA"/>
</dbReference>